<keyword evidence="9" id="KW-1185">Reference proteome</keyword>
<reference evidence="9" key="1">
    <citation type="submission" date="2016-06" db="EMBL/GenBank/DDBJ databases">
        <authorList>
            <person name="Varghese N."/>
            <person name="Submissions Spin"/>
        </authorList>
    </citation>
    <scope>NUCLEOTIDE SEQUENCE [LARGE SCALE GENOMIC DNA]</scope>
    <source>
        <strain evidence="9">DSM 45431</strain>
    </source>
</reference>
<sequence>MVGAGPLREGGAPARADQAAKDGTAAAVAELRRRSARTLRNRLRRVRAGVGLAAQAGLAAGLSWSAAEDLLHIPHPVFAPISAVLALAASVGKRLRRTVELILGVSVGVLIGDLLIYLVGAGPWQLGLIVVLAIAVAVFVGGNPAVVVQAAGTAVLIGTLGPTVQNLEVPRFLAALVGGAVALLVTAVLLPLNPLRVINRAAKPALDLLVDQLEATATAMKQKDAARAQAALDRLRDNKKELGAFSEAAQGAREASTLSPVRWGSRHGPLGRYEQAVEPIDRAMRNSGTLIRRTVTLIEDDEPIPDAMVAAVSALAAAVRVLRREFTRGDEPDRAREQALRAVGEAGRAYRAGVGFSGAVVVAQVRTAVSDLLVATGINQDDANQLVRRAFGPLKPPPGPPERPREATAAPPEAGNPSPPRGSR</sequence>
<comment type="subcellular location">
    <subcellularLocation>
        <location evidence="1">Membrane</location>
        <topology evidence="1">Multi-pass membrane protein</topology>
    </subcellularLocation>
</comment>
<evidence type="ECO:0000256" key="1">
    <source>
        <dbReference type="ARBA" id="ARBA00004141"/>
    </source>
</evidence>
<feature type="domain" description="Integral membrane bound transporter" evidence="7">
    <location>
        <begin position="66"/>
        <end position="185"/>
    </location>
</feature>
<proteinExistence type="predicted"/>
<dbReference type="Pfam" id="PF13515">
    <property type="entry name" value="FUSC_2"/>
    <property type="match status" value="1"/>
</dbReference>
<feature type="transmembrane region" description="Helical" evidence="6">
    <location>
        <begin position="99"/>
        <end position="121"/>
    </location>
</feature>
<dbReference type="EMBL" id="FMHV01000002">
    <property type="protein sequence ID" value="SCL32776.1"/>
    <property type="molecule type" value="Genomic_DNA"/>
</dbReference>
<organism evidence="8 9">
    <name type="scientific">Micromonospora rhizosphaerae</name>
    <dbReference type="NCBI Taxonomy" id="568872"/>
    <lineage>
        <taxon>Bacteria</taxon>
        <taxon>Bacillati</taxon>
        <taxon>Actinomycetota</taxon>
        <taxon>Actinomycetes</taxon>
        <taxon>Micromonosporales</taxon>
        <taxon>Micromonosporaceae</taxon>
        <taxon>Micromonospora</taxon>
    </lineage>
</organism>
<keyword evidence="4 6" id="KW-0472">Membrane</keyword>
<name>A0A1C6ST53_9ACTN</name>
<accession>A0A1C6ST53</accession>
<feature type="transmembrane region" description="Helical" evidence="6">
    <location>
        <begin position="172"/>
        <end position="192"/>
    </location>
</feature>
<feature type="region of interest" description="Disordered" evidence="5">
    <location>
        <begin position="385"/>
        <end position="424"/>
    </location>
</feature>
<evidence type="ECO:0000313" key="8">
    <source>
        <dbReference type="EMBL" id="SCL32776.1"/>
    </source>
</evidence>
<keyword evidence="3 6" id="KW-1133">Transmembrane helix</keyword>
<evidence type="ECO:0000256" key="5">
    <source>
        <dbReference type="SAM" id="MobiDB-lite"/>
    </source>
</evidence>
<evidence type="ECO:0000256" key="3">
    <source>
        <dbReference type="ARBA" id="ARBA00022989"/>
    </source>
</evidence>
<evidence type="ECO:0000259" key="7">
    <source>
        <dbReference type="Pfam" id="PF13515"/>
    </source>
</evidence>
<keyword evidence="2 6" id="KW-0812">Transmembrane</keyword>
<gene>
    <name evidence="8" type="ORF">GA0070624_4565</name>
</gene>
<feature type="transmembrane region" description="Helical" evidence="6">
    <location>
        <begin position="127"/>
        <end position="160"/>
    </location>
</feature>
<dbReference type="GO" id="GO:0016020">
    <property type="term" value="C:membrane"/>
    <property type="evidence" value="ECO:0007669"/>
    <property type="project" value="UniProtKB-SubCell"/>
</dbReference>
<protein>
    <submittedName>
        <fullName evidence="8">Uncharacterized membrane protein YgaE, UPF0421/DUF939 family</fullName>
    </submittedName>
</protein>
<evidence type="ECO:0000256" key="4">
    <source>
        <dbReference type="ARBA" id="ARBA00023136"/>
    </source>
</evidence>
<dbReference type="RefSeq" id="WP_091344244.1">
    <property type="nucleotide sequence ID" value="NZ_FMHV01000002.1"/>
</dbReference>
<dbReference type="InterPro" id="IPR049453">
    <property type="entry name" value="Memb_transporter_dom"/>
</dbReference>
<dbReference type="STRING" id="568872.GA0070624_4565"/>
<evidence type="ECO:0000313" key="9">
    <source>
        <dbReference type="Proteomes" id="UP000199413"/>
    </source>
</evidence>
<evidence type="ECO:0000256" key="2">
    <source>
        <dbReference type="ARBA" id="ARBA00022692"/>
    </source>
</evidence>
<dbReference type="OrthoDB" id="5198202at2"/>
<dbReference type="Proteomes" id="UP000199413">
    <property type="component" value="Unassembled WGS sequence"/>
</dbReference>
<evidence type="ECO:0000256" key="6">
    <source>
        <dbReference type="SAM" id="Phobius"/>
    </source>
</evidence>
<feature type="transmembrane region" description="Helical" evidence="6">
    <location>
        <begin position="73"/>
        <end position="92"/>
    </location>
</feature>
<feature type="transmembrane region" description="Helical" evidence="6">
    <location>
        <begin position="46"/>
        <end position="67"/>
    </location>
</feature>
<dbReference type="AlphaFoldDB" id="A0A1C6ST53"/>